<organism evidence="2 3">
    <name type="scientific">Leifsonia xyli subsp. cynodontis DSM 46306</name>
    <dbReference type="NCBI Taxonomy" id="1389489"/>
    <lineage>
        <taxon>Bacteria</taxon>
        <taxon>Bacillati</taxon>
        <taxon>Actinomycetota</taxon>
        <taxon>Actinomycetes</taxon>
        <taxon>Micrococcales</taxon>
        <taxon>Microbacteriaceae</taxon>
        <taxon>Leifsonia</taxon>
    </lineage>
</organism>
<accession>U3P7M8</accession>
<dbReference type="KEGG" id="lxy:O159_18000"/>
<feature type="region of interest" description="Disordered" evidence="1">
    <location>
        <begin position="34"/>
        <end position="59"/>
    </location>
</feature>
<feature type="compositionally biased region" description="Basic and acidic residues" evidence="1">
    <location>
        <begin position="50"/>
        <end position="59"/>
    </location>
</feature>
<keyword evidence="3" id="KW-1185">Reference proteome</keyword>
<evidence type="ECO:0000256" key="1">
    <source>
        <dbReference type="SAM" id="MobiDB-lite"/>
    </source>
</evidence>
<dbReference type="Proteomes" id="UP000016743">
    <property type="component" value="Chromosome"/>
</dbReference>
<name>U3P7M8_LEIXC</name>
<protein>
    <submittedName>
        <fullName evidence="2">Uncharacterized protein</fullName>
    </submittedName>
</protein>
<proteinExistence type="predicted"/>
<gene>
    <name evidence="2" type="ORF">O159_18000</name>
</gene>
<dbReference type="EMBL" id="CP006734">
    <property type="protein sequence ID" value="AGW41836.1"/>
    <property type="molecule type" value="Genomic_DNA"/>
</dbReference>
<evidence type="ECO:0000313" key="2">
    <source>
        <dbReference type="EMBL" id="AGW41836.1"/>
    </source>
</evidence>
<evidence type="ECO:0000313" key="3">
    <source>
        <dbReference type="Proteomes" id="UP000016743"/>
    </source>
</evidence>
<dbReference type="HOGENOM" id="CLU_2954948_0_0_11"/>
<dbReference type="AlphaFoldDB" id="U3P7M8"/>
<reference evidence="2 3" key="1">
    <citation type="journal article" date="2013" name="Genome Announc.">
        <title>Complete Genome Sequence of Leifsonia xyli subsp. cynodontis Strain DSM46306, a Gram-Positive Bacterial Pathogen of Grasses.</title>
        <authorList>
            <person name="Monteiro-Vitorello C.B."/>
            <person name="Zerillo M.M."/>
            <person name="Van Sluys M.A."/>
            <person name="Camargo L.E."/>
            <person name="Kitajima J.P."/>
        </authorList>
    </citation>
    <scope>NUCLEOTIDE SEQUENCE [LARGE SCALE GENOMIC DNA]</scope>
    <source>
        <strain evidence="2 3">DSM 46306</strain>
    </source>
</reference>
<sequence>MSGTTTQTIATRTATISRMTVTIAHARFIPRRWNHRTSGSRPTVANIARNTEKMIERRP</sequence>